<dbReference type="PANTHER" id="PTHR46462">
    <property type="entry name" value="UPSET, ISOFORM A"/>
    <property type="match status" value="1"/>
</dbReference>
<protein>
    <submittedName>
        <fullName evidence="7">PHD finger motif containing protein</fullName>
    </submittedName>
</protein>
<evidence type="ECO:0000256" key="5">
    <source>
        <dbReference type="SAM" id="Coils"/>
    </source>
</evidence>
<keyword evidence="3" id="KW-0862">Zinc</keyword>
<gene>
    <name evidence="7" type="primary">WBGene00090578</name>
</gene>
<evidence type="ECO:0000256" key="2">
    <source>
        <dbReference type="ARBA" id="ARBA00022771"/>
    </source>
</evidence>
<feature type="region of interest" description="Disordered" evidence="6">
    <location>
        <begin position="173"/>
        <end position="252"/>
    </location>
</feature>
<keyword evidence="5" id="KW-0175">Coiled coil</keyword>
<dbReference type="AlphaFoldDB" id="A0A2A6BU68"/>
<keyword evidence="2" id="KW-0863">Zinc-finger</keyword>
<organism evidence="7 8">
    <name type="scientific">Pristionchus pacificus</name>
    <name type="common">Parasitic nematode worm</name>
    <dbReference type="NCBI Taxonomy" id="54126"/>
    <lineage>
        <taxon>Eukaryota</taxon>
        <taxon>Metazoa</taxon>
        <taxon>Ecdysozoa</taxon>
        <taxon>Nematoda</taxon>
        <taxon>Chromadorea</taxon>
        <taxon>Rhabditida</taxon>
        <taxon>Rhabditina</taxon>
        <taxon>Diplogasteromorpha</taxon>
        <taxon>Diplogasteroidea</taxon>
        <taxon>Neodiplogasteridae</taxon>
        <taxon>Pristionchus</taxon>
    </lineage>
</organism>
<dbReference type="Gene3D" id="3.30.40.10">
    <property type="entry name" value="Zinc/RING finger domain, C3HC4 (zinc finger)"/>
    <property type="match status" value="1"/>
</dbReference>
<dbReference type="EnsemblMetazoa" id="PPA01024.1">
    <property type="protein sequence ID" value="PPA01024.1"/>
    <property type="gene ID" value="WBGene00090578"/>
</dbReference>
<keyword evidence="1" id="KW-0479">Metal-binding</keyword>
<evidence type="ECO:0000256" key="1">
    <source>
        <dbReference type="ARBA" id="ARBA00022723"/>
    </source>
</evidence>
<reference evidence="7" key="2">
    <citation type="submission" date="2022-06" db="UniProtKB">
        <authorList>
            <consortium name="EnsemblMetazoa"/>
        </authorList>
    </citation>
    <scope>IDENTIFICATION</scope>
    <source>
        <strain evidence="7">PS312</strain>
    </source>
</reference>
<dbReference type="OrthoDB" id="1928087at2759"/>
<evidence type="ECO:0000256" key="3">
    <source>
        <dbReference type="ARBA" id="ARBA00022833"/>
    </source>
</evidence>
<reference evidence="8" key="1">
    <citation type="journal article" date="2008" name="Nat. Genet.">
        <title>The Pristionchus pacificus genome provides a unique perspective on nematode lifestyle and parasitism.</title>
        <authorList>
            <person name="Dieterich C."/>
            <person name="Clifton S.W."/>
            <person name="Schuster L.N."/>
            <person name="Chinwalla A."/>
            <person name="Delehaunty K."/>
            <person name="Dinkelacker I."/>
            <person name="Fulton L."/>
            <person name="Fulton R."/>
            <person name="Godfrey J."/>
            <person name="Minx P."/>
            <person name="Mitreva M."/>
            <person name="Roeseler W."/>
            <person name="Tian H."/>
            <person name="Witte H."/>
            <person name="Yang S.P."/>
            <person name="Wilson R.K."/>
            <person name="Sommer R.J."/>
        </authorList>
    </citation>
    <scope>NUCLEOTIDE SEQUENCE [LARGE SCALE GENOMIC DNA]</scope>
    <source>
        <strain evidence="8">PS312</strain>
    </source>
</reference>
<feature type="compositionally biased region" description="Basic and acidic residues" evidence="6">
    <location>
        <begin position="173"/>
        <end position="193"/>
    </location>
</feature>
<dbReference type="InterPro" id="IPR011011">
    <property type="entry name" value="Znf_FYVE_PHD"/>
</dbReference>
<dbReference type="Pfam" id="PF00628">
    <property type="entry name" value="PHD"/>
    <property type="match status" value="1"/>
</dbReference>
<dbReference type="InterPro" id="IPR013083">
    <property type="entry name" value="Znf_RING/FYVE/PHD"/>
</dbReference>
<evidence type="ECO:0000313" key="8">
    <source>
        <dbReference type="Proteomes" id="UP000005239"/>
    </source>
</evidence>
<dbReference type="InterPro" id="IPR019787">
    <property type="entry name" value="Znf_PHD-finger"/>
</dbReference>
<name>A0A2A6BU68_PRIPA</name>
<evidence type="ECO:0000313" key="7">
    <source>
        <dbReference type="EnsemblMetazoa" id="PPA01024.1"/>
    </source>
</evidence>
<evidence type="ECO:0000256" key="6">
    <source>
        <dbReference type="SAM" id="MobiDB-lite"/>
    </source>
</evidence>
<dbReference type="SMART" id="SM00249">
    <property type="entry name" value="PHD"/>
    <property type="match status" value="1"/>
</dbReference>
<dbReference type="PANTHER" id="PTHR46462:SF3">
    <property type="entry name" value="UPSET, ISOFORM A"/>
    <property type="match status" value="1"/>
</dbReference>
<sequence length="252" mass="29389">MPITQAMIAQELNQIAMAWCLKESSEEDKHFEHSETDSENEGVAWEVKCLCGTTHNDGEPMIACDQCIVRWEHIDCMFPKTRRAPKGKYFCHTCKPRKTMWTPQEMREYQEALREAKWREKEKEAKREEARRQEKIRIAMEEEARKKEKFAEVLTAVEDLLAVLVLPTRRKVEVKEAMRESSTESDAGSEKSEVSLNQTESDAHSEKSEMVVDSTDPESESSIDVQSMKRTLEETNDYAVLDARRRNKRRRL</sequence>
<feature type="coiled-coil region" evidence="5">
    <location>
        <begin position="106"/>
        <end position="143"/>
    </location>
</feature>
<accession>A0A8R1Y7M1</accession>
<feature type="compositionally biased region" description="Basic and acidic residues" evidence="6">
    <location>
        <begin position="201"/>
        <end position="210"/>
    </location>
</feature>
<proteinExistence type="predicted"/>
<accession>A0A2A6BU68</accession>
<dbReference type="Proteomes" id="UP000005239">
    <property type="component" value="Unassembled WGS sequence"/>
</dbReference>
<evidence type="ECO:0000256" key="4">
    <source>
        <dbReference type="ARBA" id="ARBA00022853"/>
    </source>
</evidence>
<dbReference type="GO" id="GO:0006325">
    <property type="term" value="P:chromatin organization"/>
    <property type="evidence" value="ECO:0007669"/>
    <property type="project" value="UniProtKB-KW"/>
</dbReference>
<keyword evidence="8" id="KW-1185">Reference proteome</keyword>
<dbReference type="SUPFAM" id="SSF57903">
    <property type="entry name" value="FYVE/PHD zinc finger"/>
    <property type="match status" value="1"/>
</dbReference>
<keyword evidence="4" id="KW-0156">Chromatin regulator</keyword>
<dbReference type="GO" id="GO:0008270">
    <property type="term" value="F:zinc ion binding"/>
    <property type="evidence" value="ECO:0007669"/>
    <property type="project" value="UniProtKB-KW"/>
</dbReference>
<dbReference type="InterPro" id="IPR001965">
    <property type="entry name" value="Znf_PHD"/>
</dbReference>